<keyword evidence="2" id="KW-1185">Reference proteome</keyword>
<dbReference type="RefSeq" id="WP_076145180.1">
    <property type="nucleotide sequence ID" value="NZ_LWLN01000001.1"/>
</dbReference>
<reference evidence="2" key="1">
    <citation type="submission" date="2016-04" db="EMBL/GenBank/DDBJ databases">
        <authorList>
            <person name="Chen S.-C."/>
            <person name="Lai M.-C."/>
        </authorList>
    </citation>
    <scope>NUCLEOTIDE SEQUENCE [LARGE SCALE GENOMIC DNA]</scope>
    <source>
        <strain evidence="2">AB14</strain>
    </source>
</reference>
<dbReference type="EMBL" id="LWLN01000001">
    <property type="protein sequence ID" value="OLZ40837.1"/>
    <property type="molecule type" value="Genomic_DNA"/>
</dbReference>
<proteinExistence type="predicted"/>
<evidence type="ECO:0000313" key="1">
    <source>
        <dbReference type="EMBL" id="OLZ40837.1"/>
    </source>
</evidence>
<dbReference type="STRING" id="301967.A6E15_07460"/>
<evidence type="ECO:0000313" key="2">
    <source>
        <dbReference type="Proteomes" id="UP000189370"/>
    </source>
</evidence>
<comment type="caution">
    <text evidence="1">The sequence shown here is derived from an EMBL/GenBank/DDBJ whole genome shotgun (WGS) entry which is preliminary data.</text>
</comment>
<evidence type="ECO:0008006" key="3">
    <source>
        <dbReference type="Google" id="ProtNLM"/>
    </source>
</evidence>
<name>A0A1S8AW81_9EURY</name>
<dbReference type="OrthoDB" id="304071at2157"/>
<gene>
    <name evidence="1" type="ORF">A6E15_07460</name>
</gene>
<protein>
    <recommendedName>
        <fullName evidence="3">Hsp20/alpha crystallin family protein</fullName>
    </recommendedName>
</protein>
<accession>A0A1S8AW81</accession>
<organism evidence="1 2">
    <name type="scientific">Natrinema saccharevitans</name>
    <dbReference type="NCBI Taxonomy" id="301967"/>
    <lineage>
        <taxon>Archaea</taxon>
        <taxon>Methanobacteriati</taxon>
        <taxon>Methanobacteriota</taxon>
        <taxon>Stenosarchaea group</taxon>
        <taxon>Halobacteria</taxon>
        <taxon>Halobacteriales</taxon>
        <taxon>Natrialbaceae</taxon>
        <taxon>Natrinema</taxon>
    </lineage>
</organism>
<sequence length="100" mass="10998">MTLDQFTREEGQLARRYEYDDATVMAVDFGTGVEDVSVDVVDDTVIVVLDSAERSSADHSSGDAPLEDDDQYEVELPTAAGDAHTFIKNGVLTIELEEER</sequence>
<dbReference type="Pfam" id="PF23444">
    <property type="entry name" value="DUF7127"/>
    <property type="match status" value="1"/>
</dbReference>
<dbReference type="AlphaFoldDB" id="A0A1S8AW81"/>
<dbReference type="Proteomes" id="UP000189370">
    <property type="component" value="Unassembled WGS sequence"/>
</dbReference>
<dbReference type="InterPro" id="IPR055551">
    <property type="entry name" value="DUF7127"/>
</dbReference>